<dbReference type="InterPro" id="IPR001296">
    <property type="entry name" value="Glyco_trans_1"/>
</dbReference>
<dbReference type="SUPFAM" id="SSF53756">
    <property type="entry name" value="UDP-Glycosyltransferase/glycogen phosphorylase"/>
    <property type="match status" value="1"/>
</dbReference>
<sequence length="380" mass="43564">MKVAIFTDTYAPQINGVAKTLKKWTDFLETKQISYRLFAPNPLETCDYNENIHRFKSLPFWLYPECRLALPRLSHIRTELEQFKPDIIHVATPFNMGWTGHHYARKLNIPLVASYHTHFHKYLDFYKMSCLTPLIWKYMRWFHKPFKRIFVPSMETRDELLKKGLTNVRLWSRGVDSDHFHPWPHSTYLRDTFGVTEPFILTYVGRLAPEKGLDILMKTAAALPSEWQPYIHWMIVGEGPLYQTLQQEAPSNMTFTGYKGGIDLSRIYSESALLVFPSATETFGNVVLEALASGTPAVVADSGGVKEIVQHGKTGWACTPDDPSSFVSAVTHLLQNPLLLKAMSEKARAYALTRSWDAVFYGLLQEYQTILEEVPMLSHA</sequence>
<protein>
    <submittedName>
        <fullName evidence="3">Glycosyltransferase family 1 protein</fullName>
    </submittedName>
</protein>
<accession>A0ABS3DTX4</accession>
<evidence type="ECO:0000259" key="2">
    <source>
        <dbReference type="Pfam" id="PF13439"/>
    </source>
</evidence>
<proteinExistence type="predicted"/>
<evidence type="ECO:0000313" key="3">
    <source>
        <dbReference type="EMBL" id="MBN8234771.1"/>
    </source>
</evidence>
<dbReference type="Gene3D" id="3.40.50.2000">
    <property type="entry name" value="Glycogen Phosphorylase B"/>
    <property type="match status" value="2"/>
</dbReference>
<dbReference type="PANTHER" id="PTHR45947:SF3">
    <property type="entry name" value="SULFOQUINOVOSYL TRANSFERASE SQD2"/>
    <property type="match status" value="1"/>
</dbReference>
<dbReference type="EMBL" id="JAEKJY010000001">
    <property type="protein sequence ID" value="MBN8234771.1"/>
    <property type="molecule type" value="Genomic_DNA"/>
</dbReference>
<dbReference type="Pfam" id="PF13439">
    <property type="entry name" value="Glyco_transf_4"/>
    <property type="match status" value="1"/>
</dbReference>
<dbReference type="InterPro" id="IPR050194">
    <property type="entry name" value="Glycosyltransferase_grp1"/>
</dbReference>
<reference evidence="3 4" key="1">
    <citation type="submission" date="2020-12" db="EMBL/GenBank/DDBJ databases">
        <title>Oil enriched cultivation method for isolating marine PHA-producing bacteria.</title>
        <authorList>
            <person name="Zheng W."/>
            <person name="Yu S."/>
            <person name="Huang Y."/>
        </authorList>
    </citation>
    <scope>NUCLEOTIDE SEQUENCE [LARGE SCALE GENOMIC DNA]</scope>
    <source>
        <strain evidence="3 4">SY-2-6</strain>
    </source>
</reference>
<feature type="domain" description="Glycosyl transferase family 1" evidence="1">
    <location>
        <begin position="196"/>
        <end position="348"/>
    </location>
</feature>
<organism evidence="3 4">
    <name type="scientific">Halobacillus kuroshimensis</name>
    <dbReference type="NCBI Taxonomy" id="302481"/>
    <lineage>
        <taxon>Bacteria</taxon>
        <taxon>Bacillati</taxon>
        <taxon>Bacillota</taxon>
        <taxon>Bacilli</taxon>
        <taxon>Bacillales</taxon>
        <taxon>Bacillaceae</taxon>
        <taxon>Halobacillus</taxon>
    </lineage>
</organism>
<keyword evidence="4" id="KW-1185">Reference proteome</keyword>
<dbReference type="Proteomes" id="UP000663970">
    <property type="component" value="Unassembled WGS sequence"/>
</dbReference>
<evidence type="ECO:0000313" key="4">
    <source>
        <dbReference type="Proteomes" id="UP000663970"/>
    </source>
</evidence>
<name>A0ABS3DTX4_9BACI</name>
<dbReference type="PANTHER" id="PTHR45947">
    <property type="entry name" value="SULFOQUINOVOSYL TRANSFERASE SQD2"/>
    <property type="match status" value="1"/>
</dbReference>
<evidence type="ECO:0000259" key="1">
    <source>
        <dbReference type="Pfam" id="PF00534"/>
    </source>
</evidence>
<comment type="caution">
    <text evidence="3">The sequence shown here is derived from an EMBL/GenBank/DDBJ whole genome shotgun (WGS) entry which is preliminary data.</text>
</comment>
<dbReference type="RefSeq" id="WP_206932860.1">
    <property type="nucleotide sequence ID" value="NZ_JAEKJY010000001.1"/>
</dbReference>
<dbReference type="Pfam" id="PF00534">
    <property type="entry name" value="Glycos_transf_1"/>
    <property type="match status" value="1"/>
</dbReference>
<dbReference type="InterPro" id="IPR028098">
    <property type="entry name" value="Glyco_trans_4-like_N"/>
</dbReference>
<dbReference type="CDD" id="cd03814">
    <property type="entry name" value="GT4-like"/>
    <property type="match status" value="1"/>
</dbReference>
<feature type="domain" description="Glycosyltransferase subfamily 4-like N-terminal" evidence="2">
    <location>
        <begin position="14"/>
        <end position="178"/>
    </location>
</feature>
<gene>
    <name evidence="3" type="ORF">JF544_05900</name>
</gene>